<dbReference type="AlphaFoldDB" id="A0A2P4ZKF1"/>
<proteinExistence type="predicted"/>
<comment type="caution">
    <text evidence="2">The sequence shown here is derived from an EMBL/GenBank/DDBJ whole genome shotgun (WGS) entry which is preliminary data.</text>
</comment>
<dbReference type="RefSeq" id="XP_018659720.2">
    <property type="nucleotide sequence ID" value="XM_018807019.2"/>
</dbReference>
<keyword evidence="1" id="KW-0472">Membrane</keyword>
<protein>
    <submittedName>
        <fullName evidence="2">Uncharacterized protein</fullName>
    </submittedName>
</protein>
<evidence type="ECO:0000313" key="3">
    <source>
        <dbReference type="Proteomes" id="UP000054821"/>
    </source>
</evidence>
<reference evidence="2 3" key="1">
    <citation type="journal article" date="2016" name="Genome Announc.">
        <title>Draft Whole-Genome Sequence of Trichoderma gamsii T6085, a Promising Biocontrol Agent of Fusarium Head Blight on Wheat.</title>
        <authorList>
            <person name="Baroncelli R."/>
            <person name="Zapparata A."/>
            <person name="Piaggeschi G."/>
            <person name="Sarrocco S."/>
            <person name="Vannacci G."/>
        </authorList>
    </citation>
    <scope>NUCLEOTIDE SEQUENCE [LARGE SCALE GENOMIC DNA]</scope>
    <source>
        <strain evidence="2 3">T6085</strain>
    </source>
</reference>
<feature type="transmembrane region" description="Helical" evidence="1">
    <location>
        <begin position="128"/>
        <end position="152"/>
    </location>
</feature>
<sequence length="301" mass="32521">MLEALGHDVAEIYIYAVFPPSSKSISSCLFRGKQVLSKQTVSFLSFLYSFLSLPSFIFPFQPQSLVHTSASQRYPKRNVSHFGSPFKMSSLKNELSSVDYEVEAQDAERHSQLQSKHRLLSIVHNSRIALTVLALAAGITTLGVSANGLLVYHETYLPAEFYLSLWPAQFDLRPTAALIAGGVIVTVANVVSLFFSKIQALRSLTGPHAIASIAAPAVGFIASLVAMSLFYAVNSSSTVDSLQSWTCRWTAVPTNAQPHFGALCKQSQAGVILSVLLVPLEAAILGAAGYQAILERKATRA</sequence>
<feature type="transmembrane region" description="Helical" evidence="1">
    <location>
        <begin position="208"/>
        <end position="233"/>
    </location>
</feature>
<dbReference type="GeneID" id="29987102"/>
<feature type="transmembrane region" description="Helical" evidence="1">
    <location>
        <begin position="269"/>
        <end position="290"/>
    </location>
</feature>
<keyword evidence="3" id="KW-1185">Reference proteome</keyword>
<evidence type="ECO:0000313" key="2">
    <source>
        <dbReference type="EMBL" id="PON24783.1"/>
    </source>
</evidence>
<evidence type="ECO:0000256" key="1">
    <source>
        <dbReference type="SAM" id="Phobius"/>
    </source>
</evidence>
<dbReference type="EMBL" id="JPDN02000021">
    <property type="protein sequence ID" value="PON24783.1"/>
    <property type="molecule type" value="Genomic_DNA"/>
</dbReference>
<feature type="transmembrane region" description="Helical" evidence="1">
    <location>
        <begin position="172"/>
        <end position="196"/>
    </location>
</feature>
<organism evidence="2 3">
    <name type="scientific">Trichoderma gamsii</name>
    <dbReference type="NCBI Taxonomy" id="398673"/>
    <lineage>
        <taxon>Eukaryota</taxon>
        <taxon>Fungi</taxon>
        <taxon>Dikarya</taxon>
        <taxon>Ascomycota</taxon>
        <taxon>Pezizomycotina</taxon>
        <taxon>Sordariomycetes</taxon>
        <taxon>Hypocreomycetidae</taxon>
        <taxon>Hypocreales</taxon>
        <taxon>Hypocreaceae</taxon>
        <taxon>Trichoderma</taxon>
    </lineage>
</organism>
<keyword evidence="1" id="KW-0812">Transmembrane</keyword>
<accession>A0A2P4ZKF1</accession>
<keyword evidence="1" id="KW-1133">Transmembrane helix</keyword>
<name>A0A2P4ZKF1_9HYPO</name>
<gene>
    <name evidence="2" type="ORF">TGAM01_v206291</name>
</gene>
<dbReference type="Proteomes" id="UP000054821">
    <property type="component" value="Unassembled WGS sequence"/>
</dbReference>